<accession>A0ABD3NM07</accession>
<feature type="compositionally biased region" description="Polar residues" evidence="1">
    <location>
        <begin position="65"/>
        <end position="75"/>
    </location>
</feature>
<keyword evidence="3" id="KW-1185">Reference proteome</keyword>
<evidence type="ECO:0000313" key="2">
    <source>
        <dbReference type="EMBL" id="KAL3777020.1"/>
    </source>
</evidence>
<gene>
    <name evidence="2" type="ORF">ACHAW5_010830</name>
</gene>
<dbReference type="Proteomes" id="UP001530315">
    <property type="component" value="Unassembled WGS sequence"/>
</dbReference>
<dbReference type="EMBL" id="JALLAZ020001318">
    <property type="protein sequence ID" value="KAL3777020.1"/>
    <property type="molecule type" value="Genomic_DNA"/>
</dbReference>
<comment type="caution">
    <text evidence="2">The sequence shown here is derived from an EMBL/GenBank/DDBJ whole genome shotgun (WGS) entry which is preliminary data.</text>
</comment>
<evidence type="ECO:0000313" key="3">
    <source>
        <dbReference type="Proteomes" id="UP001530315"/>
    </source>
</evidence>
<organism evidence="2 3">
    <name type="scientific">Stephanodiscus triporus</name>
    <dbReference type="NCBI Taxonomy" id="2934178"/>
    <lineage>
        <taxon>Eukaryota</taxon>
        <taxon>Sar</taxon>
        <taxon>Stramenopiles</taxon>
        <taxon>Ochrophyta</taxon>
        <taxon>Bacillariophyta</taxon>
        <taxon>Coscinodiscophyceae</taxon>
        <taxon>Thalassiosirophycidae</taxon>
        <taxon>Stephanodiscales</taxon>
        <taxon>Stephanodiscaceae</taxon>
        <taxon>Stephanodiscus</taxon>
    </lineage>
</organism>
<protein>
    <submittedName>
        <fullName evidence="2">Uncharacterized protein</fullName>
    </submittedName>
</protein>
<reference evidence="2 3" key="1">
    <citation type="submission" date="2024-10" db="EMBL/GenBank/DDBJ databases">
        <title>Updated reference genomes for cyclostephanoid diatoms.</title>
        <authorList>
            <person name="Roberts W.R."/>
            <person name="Alverson A.J."/>
        </authorList>
    </citation>
    <scope>NUCLEOTIDE SEQUENCE [LARGE SCALE GENOMIC DNA]</scope>
    <source>
        <strain evidence="2 3">AJA276-08</strain>
    </source>
</reference>
<sequence>MQRDESSKRERDGVAAKQILSQLSEDEALVEEIRKLVLRGLTAQSSSKLRPSQSPPQSFECGRNSGASEPASSSNQFAVQNLLQSNKEQRATTTESDEDLAFSFSKDSDAYRNILSSVKWYRDSFFIGTSFADQRSAERSSNKRENTQSLLGNPVVSDPSFAMVHPLLMSAAENYLRSIEAVDFLRPYAKWAVSMDGPLVGTATQSLAQSILWSQSSCDWAMRENLLWVLKDQEWREFAKTITTKYVDRSYKGGNEL</sequence>
<feature type="compositionally biased region" description="Polar residues" evidence="1">
    <location>
        <begin position="43"/>
        <end position="57"/>
    </location>
</feature>
<evidence type="ECO:0000256" key="1">
    <source>
        <dbReference type="SAM" id="MobiDB-lite"/>
    </source>
</evidence>
<name>A0ABD3NM07_9STRA</name>
<dbReference type="AlphaFoldDB" id="A0ABD3NM07"/>
<feature type="region of interest" description="Disordered" evidence="1">
    <location>
        <begin position="43"/>
        <end position="75"/>
    </location>
</feature>
<proteinExistence type="predicted"/>